<evidence type="ECO:0000313" key="3">
    <source>
        <dbReference type="Proteomes" id="UP000654345"/>
    </source>
</evidence>
<keyword evidence="1" id="KW-0472">Membrane</keyword>
<name>A0ABQ3UV11_9CHLR</name>
<dbReference type="PROSITE" id="PS51257">
    <property type="entry name" value="PROKAR_LIPOPROTEIN"/>
    <property type="match status" value="1"/>
</dbReference>
<feature type="transmembrane region" description="Helical" evidence="1">
    <location>
        <begin position="20"/>
        <end position="44"/>
    </location>
</feature>
<accession>A0ABQ3UV11</accession>
<reference evidence="2 3" key="1">
    <citation type="journal article" date="2021" name="Int. J. Syst. Evol. Microbiol.">
        <title>Reticulibacter mediterranei gen. nov., sp. nov., within the new family Reticulibacteraceae fam. nov., and Ktedonospora formicarum gen. nov., sp. nov., Ktedonobacter robiniae sp. nov., Dictyobacter formicarum sp. nov. and Dictyobacter arantiisoli sp. nov., belonging to the class Ktedonobacteria.</title>
        <authorList>
            <person name="Yabe S."/>
            <person name="Zheng Y."/>
            <person name="Wang C.M."/>
            <person name="Sakai Y."/>
            <person name="Abe K."/>
            <person name="Yokota A."/>
            <person name="Donadio S."/>
            <person name="Cavaletti L."/>
            <person name="Monciardini P."/>
        </authorList>
    </citation>
    <scope>NUCLEOTIDE SEQUENCE [LARGE SCALE GENOMIC DNA]</scope>
    <source>
        <strain evidence="2 3">SOSP1-30</strain>
    </source>
</reference>
<protein>
    <submittedName>
        <fullName evidence="2">Uncharacterized protein</fullName>
    </submittedName>
</protein>
<comment type="caution">
    <text evidence="2">The sequence shown here is derived from an EMBL/GenBank/DDBJ whole genome shotgun (WGS) entry which is preliminary data.</text>
</comment>
<keyword evidence="3" id="KW-1185">Reference proteome</keyword>
<feature type="transmembrane region" description="Helical" evidence="1">
    <location>
        <begin position="50"/>
        <end position="69"/>
    </location>
</feature>
<feature type="transmembrane region" description="Helical" evidence="1">
    <location>
        <begin position="195"/>
        <end position="219"/>
    </location>
</feature>
<feature type="transmembrane region" description="Helical" evidence="1">
    <location>
        <begin position="156"/>
        <end position="175"/>
    </location>
</feature>
<gene>
    <name evidence="2" type="ORF">KSB_49980</name>
</gene>
<evidence type="ECO:0000313" key="2">
    <source>
        <dbReference type="EMBL" id="GHO56523.1"/>
    </source>
</evidence>
<dbReference type="EMBL" id="BNJG01000002">
    <property type="protein sequence ID" value="GHO56523.1"/>
    <property type="molecule type" value="Genomic_DNA"/>
</dbReference>
<keyword evidence="1" id="KW-1133">Transmembrane helix</keyword>
<keyword evidence="1" id="KW-0812">Transmembrane</keyword>
<dbReference type="RefSeq" id="WP_201373005.1">
    <property type="nucleotide sequence ID" value="NZ_BNJG01000002.1"/>
</dbReference>
<organism evidence="2 3">
    <name type="scientific">Ktedonobacter robiniae</name>
    <dbReference type="NCBI Taxonomy" id="2778365"/>
    <lineage>
        <taxon>Bacteria</taxon>
        <taxon>Bacillati</taxon>
        <taxon>Chloroflexota</taxon>
        <taxon>Ktedonobacteria</taxon>
        <taxon>Ktedonobacterales</taxon>
        <taxon>Ktedonobacteraceae</taxon>
        <taxon>Ktedonobacter</taxon>
    </lineage>
</organism>
<sequence length="246" mass="27358">MFYTLIRGLINLINGTPQRLLLHCIVAFALGTSCGVVGLGPSGFLNPLSIIFYGYALLVVIGAAFKYVVWRQQGLMDPLPNNQVLLQLDHILSVETRERALLGARETTTQYTSQPVLFSPPLSGNRVVLVKCADCQQEVKFRVDSVEVRKKRRLRATLISSIGFLFFLGLEILLSDAFQPSPIPDWIGWTRLISLIALIGFACSYAYLVNYTGVVYIVTGRGHRARHPKKAEMANSRQNLHLTPQG</sequence>
<dbReference type="Proteomes" id="UP000654345">
    <property type="component" value="Unassembled WGS sequence"/>
</dbReference>
<proteinExistence type="predicted"/>
<evidence type="ECO:0000256" key="1">
    <source>
        <dbReference type="SAM" id="Phobius"/>
    </source>
</evidence>